<dbReference type="Proteomes" id="UP001209570">
    <property type="component" value="Unassembled WGS sequence"/>
</dbReference>
<dbReference type="AlphaFoldDB" id="A0AAD5LW53"/>
<dbReference type="SUPFAM" id="SSF48371">
    <property type="entry name" value="ARM repeat"/>
    <property type="match status" value="1"/>
</dbReference>
<dbReference type="Gene3D" id="1.25.10.10">
    <property type="entry name" value="Leucine-rich Repeat Variant"/>
    <property type="match status" value="1"/>
</dbReference>
<protein>
    <submittedName>
        <fullName evidence="2">Uncharacterized protein</fullName>
    </submittedName>
</protein>
<organism evidence="2 3">
    <name type="scientific">Pythium insidiosum</name>
    <name type="common">Pythiosis disease agent</name>
    <dbReference type="NCBI Taxonomy" id="114742"/>
    <lineage>
        <taxon>Eukaryota</taxon>
        <taxon>Sar</taxon>
        <taxon>Stramenopiles</taxon>
        <taxon>Oomycota</taxon>
        <taxon>Peronosporomycetes</taxon>
        <taxon>Pythiales</taxon>
        <taxon>Pythiaceae</taxon>
        <taxon>Pythium</taxon>
    </lineage>
</organism>
<keyword evidence="3" id="KW-1185">Reference proteome</keyword>
<feature type="compositionally biased region" description="Acidic residues" evidence="1">
    <location>
        <begin position="206"/>
        <end position="220"/>
    </location>
</feature>
<dbReference type="EMBL" id="JAKCXM010000443">
    <property type="protein sequence ID" value="KAJ0393982.1"/>
    <property type="molecule type" value="Genomic_DNA"/>
</dbReference>
<evidence type="ECO:0000313" key="3">
    <source>
        <dbReference type="Proteomes" id="UP001209570"/>
    </source>
</evidence>
<dbReference type="InterPro" id="IPR016024">
    <property type="entry name" value="ARM-type_fold"/>
</dbReference>
<gene>
    <name evidence="2" type="ORF">P43SY_007497</name>
</gene>
<proteinExistence type="predicted"/>
<reference evidence="2" key="1">
    <citation type="submission" date="2021-12" db="EMBL/GenBank/DDBJ databases">
        <title>Prjna785345.</title>
        <authorList>
            <person name="Rujirawat T."/>
            <person name="Krajaejun T."/>
        </authorList>
    </citation>
    <scope>NUCLEOTIDE SEQUENCE</scope>
    <source>
        <strain evidence="2">Pi057C3</strain>
    </source>
</reference>
<sequence>MDGDCTAIPLEELHEYVASLVQSLQWDPSESTSASNELSRSLQDDFVEALTEISALPSESIDMEVRRLLVDFGNEGDGFASRSAPHLDNLVAALSCRDVLLKCKAANAIGSICTSRVAGQRLLELKGDALLQSLIKMATCKNTWAQGDAFFVLGWIVVIADEEILNRLRRLVHTATRLLHKSLMQSTSSGSSSRAPKKRRARCEDGESADDGAQDGEPSEEEANRRIYCLVFLLNLSHRDPAALEGAWEPLVSALSALLRRLARDLSLRMAMRSSREDSNDSVNDQDDSPLCDATEWPELLRLTVTILCSLVLHVDAAAPKMSDAEMFAELQNLRLDLDREEAQMIFEADDVVDAQERLQALLEALASRDHGHGDARLT</sequence>
<accession>A0AAD5LW53</accession>
<comment type="caution">
    <text evidence="2">The sequence shown here is derived from an EMBL/GenBank/DDBJ whole genome shotgun (WGS) entry which is preliminary data.</text>
</comment>
<name>A0AAD5LW53_PYTIN</name>
<evidence type="ECO:0000256" key="1">
    <source>
        <dbReference type="SAM" id="MobiDB-lite"/>
    </source>
</evidence>
<feature type="compositionally biased region" description="Low complexity" evidence="1">
    <location>
        <begin position="183"/>
        <end position="193"/>
    </location>
</feature>
<dbReference type="InterPro" id="IPR011989">
    <property type="entry name" value="ARM-like"/>
</dbReference>
<feature type="region of interest" description="Disordered" evidence="1">
    <location>
        <begin position="183"/>
        <end position="220"/>
    </location>
</feature>
<evidence type="ECO:0000313" key="2">
    <source>
        <dbReference type="EMBL" id="KAJ0393982.1"/>
    </source>
</evidence>